<name>A0A4R2GQ05_9HYPH</name>
<accession>A0A4R2GQ05</accession>
<dbReference type="RefSeq" id="WP_132009344.1">
    <property type="nucleotide sequence ID" value="NZ_JBHUNN010000002.1"/>
</dbReference>
<keyword evidence="2" id="KW-1185">Reference proteome</keyword>
<proteinExistence type="predicted"/>
<gene>
    <name evidence="1" type="ORF">EV666_11373</name>
</gene>
<dbReference type="OrthoDB" id="9120354at2"/>
<evidence type="ECO:0000313" key="1">
    <source>
        <dbReference type="EMBL" id="TCO11237.1"/>
    </source>
</evidence>
<organism evidence="1 2">
    <name type="scientific">Camelimonas lactis</name>
    <dbReference type="NCBI Taxonomy" id="659006"/>
    <lineage>
        <taxon>Bacteria</taxon>
        <taxon>Pseudomonadati</taxon>
        <taxon>Pseudomonadota</taxon>
        <taxon>Alphaproteobacteria</taxon>
        <taxon>Hyphomicrobiales</taxon>
        <taxon>Chelatococcaceae</taxon>
        <taxon>Camelimonas</taxon>
    </lineage>
</organism>
<protein>
    <submittedName>
        <fullName evidence="1">Uncharacterized protein</fullName>
    </submittedName>
</protein>
<comment type="caution">
    <text evidence="1">The sequence shown here is derived from an EMBL/GenBank/DDBJ whole genome shotgun (WGS) entry which is preliminary data.</text>
</comment>
<dbReference type="AlphaFoldDB" id="A0A4R2GQ05"/>
<sequence length="475" mass="49979">MVKIRRSGSWARYAGYEGLPIPTLPQAQNGVLDVGSAGGAVQMCVPHYTDHRSNDSFIVLLDDAPAPTVPPAHVGFRENITLTVPAWAFSNGRLALRYGVTDATGNGALSPSADIDVSGATDDWLDPPSFPDFVAGVATCQEIARAGGVVVRAPCATLGTGDSITIMWEGYNSVWTPVPEAAQVLLSRQLTAADIAAGYIDAFVKMTHVLPTGDGGHCLARYRVNYLGGRDETARAAISAAMAQPSDGVGAVAGVSRPAQLLLDAAEPFILASATSDAPFRSPDRPYLAPANRVWVATQPFRAITLAVDQGVAFAANDSSVLSLFADASGLASADIYYMNDKGEETRQIACNVTVADDAAVVLPVRVVSRFAGAYLVDQTKYTAYGCRATAIAGVNDFCQIYVVLPFTVVTVNVRASGSALVRGYLSSVKSLTHDDNTCTISLTDEVAETSIIILSGENCDAEITVRFERTPFSG</sequence>
<evidence type="ECO:0000313" key="2">
    <source>
        <dbReference type="Proteomes" id="UP000294881"/>
    </source>
</evidence>
<dbReference type="Proteomes" id="UP000294881">
    <property type="component" value="Unassembled WGS sequence"/>
</dbReference>
<dbReference type="EMBL" id="SLWL01000013">
    <property type="protein sequence ID" value="TCO11237.1"/>
    <property type="molecule type" value="Genomic_DNA"/>
</dbReference>
<reference evidence="1 2" key="1">
    <citation type="submission" date="2019-03" db="EMBL/GenBank/DDBJ databases">
        <title>Genomic Encyclopedia of Type Strains, Phase IV (KMG-IV): sequencing the most valuable type-strain genomes for metagenomic binning, comparative biology and taxonomic classification.</title>
        <authorList>
            <person name="Goeker M."/>
        </authorList>
    </citation>
    <scope>NUCLEOTIDE SEQUENCE [LARGE SCALE GENOMIC DNA]</scope>
    <source>
        <strain evidence="1 2">DSM 22958</strain>
    </source>
</reference>